<organism evidence="1 2">
    <name type="scientific">Gracilimonas mengyeensis</name>
    <dbReference type="NCBI Taxonomy" id="1302730"/>
    <lineage>
        <taxon>Bacteria</taxon>
        <taxon>Pseudomonadati</taxon>
        <taxon>Balneolota</taxon>
        <taxon>Balneolia</taxon>
        <taxon>Balneolales</taxon>
        <taxon>Balneolaceae</taxon>
        <taxon>Gracilimonas</taxon>
    </lineage>
</organism>
<accession>A0A521D8D5</accession>
<protein>
    <submittedName>
        <fullName evidence="1">Uncharacterized protein</fullName>
    </submittedName>
</protein>
<proteinExistence type="predicted"/>
<reference evidence="1 2" key="1">
    <citation type="submission" date="2017-05" db="EMBL/GenBank/DDBJ databases">
        <authorList>
            <person name="Varghese N."/>
            <person name="Submissions S."/>
        </authorList>
    </citation>
    <scope>NUCLEOTIDE SEQUENCE [LARGE SCALE GENOMIC DNA]</scope>
    <source>
        <strain evidence="1 2">DSM 21985</strain>
    </source>
</reference>
<dbReference type="Proteomes" id="UP000317557">
    <property type="component" value="Unassembled WGS sequence"/>
</dbReference>
<dbReference type="AlphaFoldDB" id="A0A521D8D5"/>
<gene>
    <name evidence="1" type="ORF">SAMN06265219_107205</name>
</gene>
<name>A0A521D8D5_9BACT</name>
<dbReference type="EMBL" id="FXTP01000007">
    <property type="protein sequence ID" value="SMO67968.1"/>
    <property type="molecule type" value="Genomic_DNA"/>
</dbReference>
<evidence type="ECO:0000313" key="1">
    <source>
        <dbReference type="EMBL" id="SMO67968.1"/>
    </source>
</evidence>
<sequence>MQFTLYYPRTVYWFDYFMWRHFKIGNNAFTGFYSLSEREPCIKMDGRATKPA</sequence>
<keyword evidence="2" id="KW-1185">Reference proteome</keyword>
<evidence type="ECO:0000313" key="2">
    <source>
        <dbReference type="Proteomes" id="UP000317557"/>
    </source>
</evidence>